<evidence type="ECO:0000313" key="2">
    <source>
        <dbReference type="EMBL" id="BCN32582.1"/>
    </source>
</evidence>
<feature type="domain" description="BIG2" evidence="1">
    <location>
        <begin position="169"/>
        <end position="246"/>
    </location>
</feature>
<name>A0A7R7EQC0_9FIRM</name>
<sequence length="518" mass="57819">MNYYKVRWKKIKIVFSFLCMVLIIGGFSNRIAHAETTTVMSEVGSFEDPDLEPNYDESGEVIEDEKQMKSFDFSLEHESKLNINFKERDYDDDTDEFTGTYGEDFDVIIYDENNLEVLSRLHINSSETEDLLIKTSLSKGKYRLCLVNNDIMGLDYDFTIKAIRIGSEGDPIYTLKNKSMTLSLGDTTDLTVVTEPSTISGYSVIWESSDDSVVSVSSNGVVKGNQKGTATITATIGKTKLSCKVTVKNPSINKSKVTLYLGSSTTLLLSHASGTTKWSSSSPSVATISPRGKVIAKKKGTTTITVISNGIKLSCKVTVKNPTISKTKVSITNGYSATLKIAHATGDVRWASSNKSIATVSPKGKVTAKKIGTTTITATVKGRKLQCKVVVKRAAPDFLIDLYEYRIRTNTFYITVHNYGKKTLRIYSSGAYSLDYDYKTYDRYLKLSGNRNYIDLKPGKSKSVNFAVIGSTTWFDRRTEVYFIFSYDGKYYRACGCYTDDGYYYNGKKWVESYKSID</sequence>
<evidence type="ECO:0000313" key="3">
    <source>
        <dbReference type="Proteomes" id="UP000595897"/>
    </source>
</evidence>
<feature type="domain" description="BIG2" evidence="1">
    <location>
        <begin position="247"/>
        <end position="318"/>
    </location>
</feature>
<reference evidence="2 3" key="1">
    <citation type="submission" date="2020-11" db="EMBL/GenBank/DDBJ databases">
        <title>Draft genome sequencing of a Lachnospiraceae strain isolated from anoxic soil subjected to BSD treatment.</title>
        <authorList>
            <person name="Uek A."/>
            <person name="Tonouchi A."/>
        </authorList>
    </citation>
    <scope>NUCLEOTIDE SEQUENCE [LARGE SCALE GENOMIC DNA]</scope>
    <source>
        <strain evidence="2 3">TB5</strain>
    </source>
</reference>
<dbReference type="SMART" id="SM00635">
    <property type="entry name" value="BID_2"/>
    <property type="match status" value="3"/>
</dbReference>
<feature type="domain" description="BIG2" evidence="1">
    <location>
        <begin position="319"/>
        <end position="390"/>
    </location>
</feature>
<organism evidence="2 3">
    <name type="scientific">Anaeromicropila herbilytica</name>
    <dbReference type="NCBI Taxonomy" id="2785025"/>
    <lineage>
        <taxon>Bacteria</taxon>
        <taxon>Bacillati</taxon>
        <taxon>Bacillota</taxon>
        <taxon>Clostridia</taxon>
        <taxon>Lachnospirales</taxon>
        <taxon>Lachnospiraceae</taxon>
        <taxon>Anaeromicropila</taxon>
    </lineage>
</organism>
<dbReference type="EMBL" id="AP024169">
    <property type="protein sequence ID" value="BCN32582.1"/>
    <property type="molecule type" value="Genomic_DNA"/>
</dbReference>
<proteinExistence type="predicted"/>
<dbReference type="KEGG" id="ahb:bsdtb5_38770"/>
<dbReference type="PANTHER" id="PTHR23019:SF0">
    <property type="entry name" value="NUCLEAR PORE MEMBRANE GLYCOPROTEIN 210"/>
    <property type="match status" value="1"/>
</dbReference>
<evidence type="ECO:0000259" key="1">
    <source>
        <dbReference type="SMART" id="SM00635"/>
    </source>
</evidence>
<dbReference type="Pfam" id="PF02368">
    <property type="entry name" value="Big_2"/>
    <property type="match status" value="3"/>
</dbReference>
<gene>
    <name evidence="2" type="ORF">bsdtb5_38770</name>
</gene>
<protein>
    <recommendedName>
        <fullName evidence="1">BIG2 domain-containing protein</fullName>
    </recommendedName>
</protein>
<keyword evidence="3" id="KW-1185">Reference proteome</keyword>
<dbReference type="InterPro" id="IPR008964">
    <property type="entry name" value="Invasin/intimin_cell_adhesion"/>
</dbReference>
<dbReference type="InterPro" id="IPR003343">
    <property type="entry name" value="Big_2"/>
</dbReference>
<dbReference type="Proteomes" id="UP000595897">
    <property type="component" value="Chromosome"/>
</dbReference>
<dbReference type="PANTHER" id="PTHR23019">
    <property type="entry name" value="NUCLEAR PORE MEMBRANE GLYCOPROTEIN GP210-RELATED"/>
    <property type="match status" value="1"/>
</dbReference>
<accession>A0A7R7EQC0</accession>
<dbReference type="Gene3D" id="2.60.40.1080">
    <property type="match status" value="3"/>
</dbReference>
<dbReference type="SUPFAM" id="SSF49373">
    <property type="entry name" value="Invasin/intimin cell-adhesion fragments"/>
    <property type="match status" value="3"/>
</dbReference>
<dbReference type="InterPro" id="IPR045197">
    <property type="entry name" value="NUP210-like"/>
</dbReference>
<dbReference type="RefSeq" id="WP_271713622.1">
    <property type="nucleotide sequence ID" value="NZ_AP024169.1"/>
</dbReference>
<dbReference type="AlphaFoldDB" id="A0A7R7EQC0"/>